<dbReference type="InterPro" id="IPR035965">
    <property type="entry name" value="PAS-like_dom_sf"/>
</dbReference>
<dbReference type="InterPro" id="IPR000014">
    <property type="entry name" value="PAS"/>
</dbReference>
<evidence type="ECO:0000256" key="1">
    <source>
        <dbReference type="ARBA" id="ARBA00022801"/>
    </source>
</evidence>
<reference evidence="4 5" key="1">
    <citation type="submission" date="2019-06" db="EMBL/GenBank/DDBJ databases">
        <title>Sequencing the genomes of 1000 actinobacteria strains.</title>
        <authorList>
            <person name="Klenk H.-P."/>
        </authorList>
    </citation>
    <scope>NUCLEOTIDE SEQUENCE [LARGE SCALE GENOMIC DNA]</scope>
    <source>
        <strain evidence="4 5">DSM 44826</strain>
    </source>
</reference>
<comment type="caution">
    <text evidence="4">The sequence shown here is derived from an EMBL/GenBank/DDBJ whole genome shotgun (WGS) entry which is preliminary data.</text>
</comment>
<dbReference type="GO" id="GO:0016791">
    <property type="term" value="F:phosphatase activity"/>
    <property type="evidence" value="ECO:0007669"/>
    <property type="project" value="TreeGrafter"/>
</dbReference>
<dbReference type="RefSeq" id="WP_170305023.1">
    <property type="nucleotide sequence ID" value="NZ_BAAAMZ010000030.1"/>
</dbReference>
<dbReference type="InterPro" id="IPR003018">
    <property type="entry name" value="GAF"/>
</dbReference>
<evidence type="ECO:0000313" key="5">
    <source>
        <dbReference type="Proteomes" id="UP000317940"/>
    </source>
</evidence>
<gene>
    <name evidence="4" type="ORF">FHX73_115148</name>
</gene>
<evidence type="ECO:0000313" key="4">
    <source>
        <dbReference type="EMBL" id="TWG01256.1"/>
    </source>
</evidence>
<dbReference type="EMBL" id="VIWT01000001">
    <property type="protein sequence ID" value="TWG01256.1"/>
    <property type="molecule type" value="Genomic_DNA"/>
</dbReference>
<dbReference type="PANTHER" id="PTHR43156:SF2">
    <property type="entry name" value="STAGE II SPORULATION PROTEIN E"/>
    <property type="match status" value="1"/>
</dbReference>
<dbReference type="SUPFAM" id="SSF55781">
    <property type="entry name" value="GAF domain-like"/>
    <property type="match status" value="1"/>
</dbReference>
<keyword evidence="1" id="KW-0378">Hydrolase</keyword>
<accession>A0A561UPF3</accession>
<dbReference type="Pfam" id="PF07228">
    <property type="entry name" value="SpoIIE"/>
    <property type="match status" value="1"/>
</dbReference>
<feature type="region of interest" description="Disordered" evidence="2">
    <location>
        <begin position="1"/>
        <end position="20"/>
    </location>
</feature>
<dbReference type="AlphaFoldDB" id="A0A561UPF3"/>
<dbReference type="Gene3D" id="3.60.40.10">
    <property type="entry name" value="PPM-type phosphatase domain"/>
    <property type="match status" value="1"/>
</dbReference>
<dbReference type="Pfam" id="PF01590">
    <property type="entry name" value="GAF"/>
    <property type="match status" value="1"/>
</dbReference>
<feature type="domain" description="PAS" evidence="3">
    <location>
        <begin position="54"/>
        <end position="124"/>
    </location>
</feature>
<dbReference type="PANTHER" id="PTHR43156">
    <property type="entry name" value="STAGE II SPORULATION PROTEIN E-RELATED"/>
    <property type="match status" value="1"/>
</dbReference>
<dbReference type="PROSITE" id="PS50112">
    <property type="entry name" value="PAS"/>
    <property type="match status" value="1"/>
</dbReference>
<keyword evidence="5" id="KW-1185">Reference proteome</keyword>
<dbReference type="SUPFAM" id="SSF55785">
    <property type="entry name" value="PYP-like sensor domain (PAS domain)"/>
    <property type="match status" value="1"/>
</dbReference>
<dbReference type="InterPro" id="IPR036457">
    <property type="entry name" value="PPM-type-like_dom_sf"/>
</dbReference>
<dbReference type="NCBIfam" id="TIGR00229">
    <property type="entry name" value="sensory_box"/>
    <property type="match status" value="1"/>
</dbReference>
<dbReference type="SMART" id="SM00331">
    <property type="entry name" value="PP2C_SIG"/>
    <property type="match status" value="1"/>
</dbReference>
<dbReference type="InterPro" id="IPR001932">
    <property type="entry name" value="PPM-type_phosphatase-like_dom"/>
</dbReference>
<dbReference type="Pfam" id="PF08448">
    <property type="entry name" value="PAS_4"/>
    <property type="match status" value="1"/>
</dbReference>
<dbReference type="SMART" id="SM00065">
    <property type="entry name" value="GAF"/>
    <property type="match status" value="1"/>
</dbReference>
<dbReference type="InterPro" id="IPR013656">
    <property type="entry name" value="PAS_4"/>
</dbReference>
<sequence length="605" mass="63464">MGPDQRFSPERAGSPAGPDPLAFLDDRAAARLLTTLTDPAAPADPGTLATVLADYRLVRQVLDHAMLGVAVFDRHLRYRYVNPVLAAINGVPATDHVGRRIGEVVPDIDVAAAEATLRTVLADGRARAHTVRGTTAAGPPDELRWWHNAFHRLDGRDGRPLGLVAMVLEITEDRRIREALDRASTRLALLEEAATRIGTTLDVEQAAQELARLLAPRLAEIASVDLIDHQLSQHEGLLMMRRLALSGTPELMRAGGLFGAAGTVQRPQPGSALARCVASTAPVVLNFATDEEIRGAAAHADRLPLYRSFDLHSAVFVPLTAGGTVLGVVSLGRTGAAPGFTPDEVALIAELAERAGSGIGNAQRYAREHETALALQRALLSEPMSPHPDVACAIRYLPAGATAEVGGDWYDTVALPGGRTLLVVGDVMGHGLDAAATMSEYRSLIRALALQRRSPSGILDEAARIVEALAPERVATCVLALLDPPAGTCTLASAGHLPPLLLGRTGPARLVPPPVGPPLGAGLGGYRCVTVPFDADSTVLLYTDGLVERRGIDIEECLAALCALPLDPAAPLEHLIDTALTGLAAGHGEDDVAVLAARWSGTGPT</sequence>
<evidence type="ECO:0000256" key="2">
    <source>
        <dbReference type="SAM" id="MobiDB-lite"/>
    </source>
</evidence>
<dbReference type="InterPro" id="IPR029016">
    <property type="entry name" value="GAF-like_dom_sf"/>
</dbReference>
<dbReference type="Gene3D" id="3.30.450.20">
    <property type="entry name" value="PAS domain"/>
    <property type="match status" value="1"/>
</dbReference>
<name>A0A561UPF3_9ACTN</name>
<evidence type="ECO:0000259" key="3">
    <source>
        <dbReference type="PROSITE" id="PS50112"/>
    </source>
</evidence>
<dbReference type="SUPFAM" id="SSF81606">
    <property type="entry name" value="PP2C-like"/>
    <property type="match status" value="1"/>
</dbReference>
<dbReference type="InterPro" id="IPR052016">
    <property type="entry name" value="Bact_Sigma-Reg"/>
</dbReference>
<dbReference type="Gene3D" id="3.30.450.40">
    <property type="match status" value="1"/>
</dbReference>
<proteinExistence type="predicted"/>
<dbReference type="Proteomes" id="UP000317940">
    <property type="component" value="Unassembled WGS sequence"/>
</dbReference>
<organism evidence="4 5">
    <name type="scientific">Kitasatospora viridis</name>
    <dbReference type="NCBI Taxonomy" id="281105"/>
    <lineage>
        <taxon>Bacteria</taxon>
        <taxon>Bacillati</taxon>
        <taxon>Actinomycetota</taxon>
        <taxon>Actinomycetes</taxon>
        <taxon>Kitasatosporales</taxon>
        <taxon>Streptomycetaceae</taxon>
        <taxon>Kitasatospora</taxon>
    </lineage>
</organism>
<protein>
    <submittedName>
        <fullName evidence="4">PAS domain S-box-containing protein</fullName>
    </submittedName>
</protein>